<organism evidence="2 3">
    <name type="scientific">Flavobacterium alvei</name>
    <dbReference type="NCBI Taxonomy" id="2080416"/>
    <lineage>
        <taxon>Bacteria</taxon>
        <taxon>Pseudomonadati</taxon>
        <taxon>Bacteroidota</taxon>
        <taxon>Flavobacteriia</taxon>
        <taxon>Flavobacteriales</taxon>
        <taxon>Flavobacteriaceae</taxon>
        <taxon>Flavobacterium</taxon>
    </lineage>
</organism>
<evidence type="ECO:0000313" key="3">
    <source>
        <dbReference type="Proteomes" id="UP000237310"/>
    </source>
</evidence>
<keyword evidence="1" id="KW-1133">Transmembrane helix</keyword>
<feature type="transmembrane region" description="Helical" evidence="1">
    <location>
        <begin position="35"/>
        <end position="53"/>
    </location>
</feature>
<dbReference type="OrthoDB" id="1151040at2"/>
<protein>
    <submittedName>
        <fullName evidence="2">Uncharacterized protein</fullName>
    </submittedName>
</protein>
<sequence length="64" mass="7691">MQYIKYTPFLYLILAAAFFYDAFTKWNLPNETPKISLLIGGLAVFMFFFRRRFAKKLEDRNKKS</sequence>
<keyword evidence="3" id="KW-1185">Reference proteome</keyword>
<name>A0A2S5ACS8_9FLAO</name>
<gene>
    <name evidence="2" type="ORF">C3L50_06985</name>
</gene>
<dbReference type="Proteomes" id="UP000237310">
    <property type="component" value="Unassembled WGS sequence"/>
</dbReference>
<dbReference type="EMBL" id="PQVG01000003">
    <property type="protein sequence ID" value="POY40381.1"/>
    <property type="molecule type" value="Genomic_DNA"/>
</dbReference>
<evidence type="ECO:0000313" key="2">
    <source>
        <dbReference type="EMBL" id="POY40381.1"/>
    </source>
</evidence>
<dbReference type="AlphaFoldDB" id="A0A2S5ACS8"/>
<keyword evidence="1" id="KW-0812">Transmembrane</keyword>
<evidence type="ECO:0000256" key="1">
    <source>
        <dbReference type="SAM" id="Phobius"/>
    </source>
</evidence>
<comment type="caution">
    <text evidence="2">The sequence shown here is derived from an EMBL/GenBank/DDBJ whole genome shotgun (WGS) entry which is preliminary data.</text>
</comment>
<proteinExistence type="predicted"/>
<dbReference type="RefSeq" id="WP_103805443.1">
    <property type="nucleotide sequence ID" value="NZ_PQVG01000003.1"/>
</dbReference>
<keyword evidence="1" id="KW-0472">Membrane</keyword>
<accession>A0A2S5ACS8</accession>
<reference evidence="2 3" key="1">
    <citation type="submission" date="2018-01" db="EMBL/GenBank/DDBJ databases">
        <authorList>
            <person name="Gaut B.S."/>
            <person name="Morton B.R."/>
            <person name="Clegg M.T."/>
            <person name="Duvall M.R."/>
        </authorList>
    </citation>
    <scope>NUCLEOTIDE SEQUENCE [LARGE SCALE GENOMIC DNA]</scope>
    <source>
        <strain evidence="2 3">HR-AY</strain>
    </source>
</reference>
<feature type="transmembrane region" description="Helical" evidence="1">
    <location>
        <begin position="7"/>
        <end position="23"/>
    </location>
</feature>